<dbReference type="Proteomes" id="UP000789759">
    <property type="component" value="Unassembled WGS sequence"/>
</dbReference>
<gene>
    <name evidence="1" type="ORF">CPELLU_LOCUS10927</name>
</gene>
<dbReference type="OrthoDB" id="2422605at2759"/>
<name>A0A9N9EPJ9_9GLOM</name>
<evidence type="ECO:0000313" key="2">
    <source>
        <dbReference type="Proteomes" id="UP000789759"/>
    </source>
</evidence>
<proteinExistence type="predicted"/>
<protein>
    <submittedName>
        <fullName evidence="1">14199_t:CDS:1</fullName>
    </submittedName>
</protein>
<evidence type="ECO:0000313" key="1">
    <source>
        <dbReference type="EMBL" id="CAG8683460.1"/>
    </source>
</evidence>
<sequence>MIENNKENIPSQISLELSVLVKTYGDIYFNTLDMENSIKFFEKLGILPNTHTCSKCLSPMRKSKDKLRGDKQKWVCTLKIACGSITTLRSGTWLARSKLSLTQIAKIMFCWSHKLPQKFAVLETDVSAHSMVDWYNFCRDI</sequence>
<dbReference type="AlphaFoldDB" id="A0A9N9EPJ9"/>
<organism evidence="1 2">
    <name type="scientific">Cetraspora pellucida</name>
    <dbReference type="NCBI Taxonomy" id="1433469"/>
    <lineage>
        <taxon>Eukaryota</taxon>
        <taxon>Fungi</taxon>
        <taxon>Fungi incertae sedis</taxon>
        <taxon>Mucoromycota</taxon>
        <taxon>Glomeromycotina</taxon>
        <taxon>Glomeromycetes</taxon>
        <taxon>Diversisporales</taxon>
        <taxon>Gigasporaceae</taxon>
        <taxon>Cetraspora</taxon>
    </lineage>
</organism>
<feature type="non-terminal residue" evidence="1">
    <location>
        <position position="141"/>
    </location>
</feature>
<keyword evidence="2" id="KW-1185">Reference proteome</keyword>
<comment type="caution">
    <text evidence="1">The sequence shown here is derived from an EMBL/GenBank/DDBJ whole genome shotgun (WGS) entry which is preliminary data.</text>
</comment>
<dbReference type="EMBL" id="CAJVQA010009311">
    <property type="protein sequence ID" value="CAG8683460.1"/>
    <property type="molecule type" value="Genomic_DNA"/>
</dbReference>
<reference evidence="1" key="1">
    <citation type="submission" date="2021-06" db="EMBL/GenBank/DDBJ databases">
        <authorList>
            <person name="Kallberg Y."/>
            <person name="Tangrot J."/>
            <person name="Rosling A."/>
        </authorList>
    </citation>
    <scope>NUCLEOTIDE SEQUENCE</scope>
    <source>
        <strain evidence="1">FL966</strain>
    </source>
</reference>
<accession>A0A9N9EPJ9</accession>